<keyword evidence="1" id="KW-0812">Transmembrane</keyword>
<organism evidence="2 3">
    <name type="scientific">Hymenoscyphus albidus</name>
    <dbReference type="NCBI Taxonomy" id="595503"/>
    <lineage>
        <taxon>Eukaryota</taxon>
        <taxon>Fungi</taxon>
        <taxon>Dikarya</taxon>
        <taxon>Ascomycota</taxon>
        <taxon>Pezizomycotina</taxon>
        <taxon>Leotiomycetes</taxon>
        <taxon>Helotiales</taxon>
        <taxon>Helotiaceae</taxon>
        <taxon>Hymenoscyphus</taxon>
    </lineage>
</organism>
<keyword evidence="3" id="KW-1185">Reference proteome</keyword>
<keyword evidence="1" id="KW-1133">Transmembrane helix</keyword>
<keyword evidence="1" id="KW-0472">Membrane</keyword>
<protein>
    <submittedName>
        <fullName evidence="2">Uncharacterized protein</fullName>
    </submittedName>
</protein>
<dbReference type="EMBL" id="CAJVRM010000518">
    <property type="protein sequence ID" value="CAG8981803.1"/>
    <property type="molecule type" value="Genomic_DNA"/>
</dbReference>
<name>A0A9N9LVT3_9HELO</name>
<dbReference type="OrthoDB" id="10472116at2759"/>
<comment type="caution">
    <text evidence="2">The sequence shown here is derived from an EMBL/GenBank/DDBJ whole genome shotgun (WGS) entry which is preliminary data.</text>
</comment>
<reference evidence="2" key="1">
    <citation type="submission" date="2021-07" db="EMBL/GenBank/DDBJ databases">
        <authorList>
            <person name="Durling M."/>
        </authorList>
    </citation>
    <scope>NUCLEOTIDE SEQUENCE</scope>
</reference>
<feature type="transmembrane region" description="Helical" evidence="1">
    <location>
        <begin position="66"/>
        <end position="89"/>
    </location>
</feature>
<proteinExistence type="predicted"/>
<evidence type="ECO:0000313" key="3">
    <source>
        <dbReference type="Proteomes" id="UP000701801"/>
    </source>
</evidence>
<dbReference type="AlphaFoldDB" id="A0A9N9LVT3"/>
<evidence type="ECO:0000313" key="2">
    <source>
        <dbReference type="EMBL" id="CAG8981803.1"/>
    </source>
</evidence>
<accession>A0A9N9LVT3</accession>
<evidence type="ECO:0000256" key="1">
    <source>
        <dbReference type="SAM" id="Phobius"/>
    </source>
</evidence>
<dbReference type="Proteomes" id="UP000701801">
    <property type="component" value="Unassembled WGS sequence"/>
</dbReference>
<sequence>MFINARIALTILFAAWVFSTLGGFFLPAVYAAVTAIVTQPSYMDKVTVWQTLIGFSFLAGWADSSFAWAAITTCFLGWFTIPTTVILAFQQPILSGGEMMGPTPLMPGSFPAEQDSVMVATDSVLSAVDDDDDEFGPLPDCYYDPAYIAQMLAEMERIGREHFAMLEAKEKKERYLRELKDDFRPGTIQDREARYQAWCECERAGKVC</sequence>
<gene>
    <name evidence="2" type="ORF">HYALB_00004746</name>
</gene>